<reference evidence="1" key="1">
    <citation type="journal article" date="2010" name="Appl. Environ. Microbiol.">
        <title>Partial chromosome sequence of Spiroplasma citri reveals extensive viral invasion and important gene decay.</title>
        <authorList>
            <person name="Carle P."/>
            <person name="Saillard C."/>
            <person name="Carrere N."/>
            <person name="Carrere S."/>
            <person name="Duret S."/>
            <person name="Eveillard S."/>
            <person name="Gaurivaud P."/>
            <person name="Gourgues G."/>
            <person name="Gouzy J."/>
            <person name="Salar P."/>
            <person name="Verdin E."/>
            <person name="Breton M."/>
            <person name="Blanchard A."/>
            <person name="Laigret F."/>
            <person name="Bove J.M."/>
            <person name="Renaudin J."/>
            <person name="Foissac X."/>
        </authorList>
    </citation>
    <scope>NUCLEOTIDE SEQUENCE</scope>
    <source>
        <strain evidence="1">GII3-3X</strain>
    </source>
</reference>
<proteinExistence type="predicted"/>
<dbReference type="AlphaFoldDB" id="Q14MY7"/>
<dbReference type="EMBL" id="AM285309">
    <property type="protein sequence ID" value="CAK99142.1"/>
    <property type="molecule type" value="Genomic_DNA"/>
</dbReference>
<protein>
    <submittedName>
        <fullName evidence="1">Hypothetical n-terminal truncated transmembrane protein</fullName>
    </submittedName>
</protein>
<gene>
    <name evidence="1" type="ORF">SPICI08_013</name>
</gene>
<accession>Q14MY7</accession>
<organism evidence="1">
    <name type="scientific">Spiroplasma citri</name>
    <dbReference type="NCBI Taxonomy" id="2133"/>
    <lineage>
        <taxon>Bacteria</taxon>
        <taxon>Bacillati</taxon>
        <taxon>Mycoplasmatota</taxon>
        <taxon>Mollicutes</taxon>
        <taxon>Entomoplasmatales</taxon>
        <taxon>Spiroplasmataceae</taxon>
        <taxon>Spiroplasma</taxon>
    </lineage>
</organism>
<name>Q14MY7_SPICI</name>
<sequence length="267" mass="31152">MRANKIYKNKLVNFIHKTPIKLNKILEKLEKINPNFYIQKATKKILAPIEKRIINIKQKVIQKINEQTRKVLSKFETKAIQKGQLLPFAYGSDVFLAVKIVPISVAGEVALTIYYKNPKYSPIVVTTTVIKAEQFILAKEPFKFYMNSEWFIGWGFKKTSLFNLVSFAPAVYRQVVRDSFKTYRTIAKFLKLREQIKNNWNKSEMLKNVEDSVATILLGSGLVFKTYKQFRKNKNLSKTIKSKTLLNSRKFISKKIYSKKRKWHGDG</sequence>
<keyword evidence="1" id="KW-0472">Membrane</keyword>
<keyword evidence="1" id="KW-0812">Transmembrane</keyword>
<evidence type="ECO:0000313" key="1">
    <source>
        <dbReference type="EMBL" id="CAK99142.1"/>
    </source>
</evidence>